<dbReference type="SUPFAM" id="SSF52540">
    <property type="entry name" value="P-loop containing nucleoside triphosphate hydrolases"/>
    <property type="match status" value="1"/>
</dbReference>
<reference evidence="2 3" key="1">
    <citation type="submission" date="2016-10" db="EMBL/GenBank/DDBJ databases">
        <authorList>
            <person name="de Groot N.N."/>
        </authorList>
    </citation>
    <scope>NUCLEOTIDE SEQUENCE [LARGE SCALE GENOMIC DNA]</scope>
    <source>
        <strain evidence="2 3">CGMCC 4.2022</strain>
    </source>
</reference>
<feature type="region of interest" description="Disordered" evidence="1">
    <location>
        <begin position="662"/>
        <end position="696"/>
    </location>
</feature>
<feature type="compositionally biased region" description="Low complexity" evidence="1">
    <location>
        <begin position="1410"/>
        <end position="1419"/>
    </location>
</feature>
<evidence type="ECO:0000256" key="1">
    <source>
        <dbReference type="SAM" id="MobiDB-lite"/>
    </source>
</evidence>
<feature type="region of interest" description="Disordered" evidence="1">
    <location>
        <begin position="1409"/>
        <end position="1430"/>
    </location>
</feature>
<name>A0A1H0PNW1_9ACTN</name>
<sequence length="1430" mass="146489">MGGARTPGGVRGGTGGSPLIRVCDLAGRPRGTGFLADAEGTLVTSHEAVDGLARLVLHAPGDQVCLVEAEAVTPLPAYGLALVATVGLDVPALPIAPAGPAHPEGRVRLRLPQPVDGTVTGTCGATYTATDRFHLLDEVYALALDGAGLTAAGAQGVPSPASGAPVADAATGAVLGVIVTALHSGHRSAALAVPLRTDEGGGPLAEVLARNAATVPAHGPHLNLAGALCLTAASVGTPAAGPWREPVTRPGPAEALAAFLEDQGPAAPLVLALTGEPGSGRTTELAAFALQRTRGPRQAPTVWVRGAELRPGDGSVRDAVERSLRDAARTVGAGGLVPSGAHGLSDAVAGLARRCGRPLTVVLDAPEEMPPVLAHDLPEWTARTAAWLHTAGVRLVLGCRPELWEQMGELLPPEMLYGTRAPGGRPLPPCVRLGDLRPGEAALARARYGLPEGSVREEDARHPLTLRLLAEVRRAVGETAAAPPGEEPVGGVRVEGAAPVEGGFVGARGAGGAGGATEDFGRAVVSAGSAAPGEEAPSRGEIFGAYLDLVSLRIATRLAAGAVPPETGPGVRRLAARVAGRVHEAARHCLGPGQGEVDREAFEALFPWRTGWAAAVLGEGLLVPAGAGYRFAHEEFADWLQSLHLDLPTALHALVHRWTPAAGRPAPPAPGGEAPVRLPSRPGGRAGHPPPVPAAPPVAPAAYPRSLPVPRHRAGPVVQALRAAPEPARAVHLRALAEALECGAPPPRAPVPRRVGPVAAPEPDGDLDTETVPMPRTTADLRPGESPVATLRRREAQWWAAHLLREAVLAAPDARPYRETLRALAGSIVVRSVAAGGFAREPLGGLAAFGPWFWRRLPLPAAERLDLLRLLLPADAPPGGHGAPGAAGALAGAGGSGAGAAGSGAAGASGGAGGLSRTGALGGAGALGGSGALGSASRSGHGTAQVAHGEPGGERFLTAVARLLRDDPAVGVPAVCGWLRDDRPLQGGPFGAEPAMGPLTVATAAQALLYTQCDRTPDAVTEALVAAGHPAADTVLRALAEDAPGAICRAVDRWAHDARPERHTAAAVYGARAAARTRSADDREHLRYAALAILARSEDEALHTAALGILVRDPATRVRYLPAALRRFAAADQGLEAAAVASALPTHPELVLDAFRARLQAGQGTEPDISRLPAQPGGRPSTGAPRARRAEEARTPGVRRRAAPPDSPAAPRSRGPATRDAGDVLAALADIRDPALSHRVADFVRQLLRHHPESAPYVAHYLDLRLEGGPETRAHVLPWATALLRDQPPTVRAALLPVLAAPGTARSRPLRQELLDAALDFERDPDVLAALLGAAARCAPARHPLLTRDLVHRLALLLTRTPEGATRFDRTVVGLAADHPFFARLLRSWVDDAPWESLLGPSARRGLTSAIPAPAGLKPAPAPTGLKSTG</sequence>
<dbReference type="STRING" id="310781.SAMN05216259_116109"/>
<keyword evidence="3" id="KW-1185">Reference proteome</keyword>
<dbReference type="SUPFAM" id="SSF50494">
    <property type="entry name" value="Trypsin-like serine proteases"/>
    <property type="match status" value="1"/>
</dbReference>
<protein>
    <recommendedName>
        <fullName evidence="4">Serine protease</fullName>
    </recommendedName>
</protein>
<feature type="region of interest" description="Disordered" evidence="1">
    <location>
        <begin position="1163"/>
        <end position="1219"/>
    </location>
</feature>
<dbReference type="InterPro" id="IPR009003">
    <property type="entry name" value="Peptidase_S1_PA"/>
</dbReference>
<gene>
    <name evidence="2" type="ORF">SAMN05216259_116109</name>
</gene>
<evidence type="ECO:0000313" key="2">
    <source>
        <dbReference type="EMBL" id="SDP06279.1"/>
    </source>
</evidence>
<feature type="compositionally biased region" description="Low complexity" evidence="1">
    <location>
        <begin position="752"/>
        <end position="761"/>
    </location>
</feature>
<dbReference type="RefSeq" id="WP_093787593.1">
    <property type="nucleotide sequence ID" value="NZ_FNIE01000016.1"/>
</dbReference>
<dbReference type="EMBL" id="FNIE01000016">
    <property type="protein sequence ID" value="SDP06279.1"/>
    <property type="molecule type" value="Genomic_DNA"/>
</dbReference>
<organism evidence="2 3">
    <name type="scientific">Actinacidiphila guanduensis</name>
    <dbReference type="NCBI Taxonomy" id="310781"/>
    <lineage>
        <taxon>Bacteria</taxon>
        <taxon>Bacillati</taxon>
        <taxon>Actinomycetota</taxon>
        <taxon>Actinomycetes</taxon>
        <taxon>Kitasatosporales</taxon>
        <taxon>Streptomycetaceae</taxon>
        <taxon>Actinacidiphila</taxon>
    </lineage>
</organism>
<feature type="region of interest" description="Disordered" evidence="1">
    <location>
        <begin position="747"/>
        <end position="787"/>
    </location>
</feature>
<dbReference type="Proteomes" id="UP000199341">
    <property type="component" value="Unassembled WGS sequence"/>
</dbReference>
<evidence type="ECO:0008006" key="4">
    <source>
        <dbReference type="Google" id="ProtNLM"/>
    </source>
</evidence>
<dbReference type="InterPro" id="IPR027417">
    <property type="entry name" value="P-loop_NTPase"/>
</dbReference>
<accession>A0A1H0PNW1</accession>
<evidence type="ECO:0000313" key="3">
    <source>
        <dbReference type="Proteomes" id="UP000199341"/>
    </source>
</evidence>
<feature type="compositionally biased region" description="Low complexity" evidence="1">
    <location>
        <begin position="671"/>
        <end position="683"/>
    </location>
</feature>
<proteinExistence type="predicted"/>